<dbReference type="STRING" id="1617426.TR69_WS6001000844"/>
<keyword evidence="1" id="KW-1133">Transmembrane helix</keyword>
<sequence length="225" mass="25782">MPFKTRHEKITAKVTKTDPNYYWVNTLLFSFAVVFAVSLYQVAKGVRFDVYQLNIVFALTGMYLIGLSFALSGLSFFWDFVDTRVVYRKYLGLVGFYYILSHALFSFLNYFFIPTAPLPSFDFDFAWVIGGVRVPNTLAFLAGVVSLGSFAFMAMISNRYSMVELGGVRWRNTLRYVGYFAYAVIVIHFGLKRYAGWSNWLGNLTGCRRKALCCWCLSCWSLFCG</sequence>
<comment type="caution">
    <text evidence="2">The sequence shown here is derived from an EMBL/GenBank/DDBJ whole genome shotgun (WGS) entry which is preliminary data.</text>
</comment>
<feature type="transmembrane region" description="Helical" evidence="1">
    <location>
        <begin position="173"/>
        <end position="191"/>
    </location>
</feature>
<feature type="transmembrane region" description="Helical" evidence="1">
    <location>
        <begin position="55"/>
        <end position="78"/>
    </location>
</feature>
<dbReference type="AlphaFoldDB" id="A0A136LYV0"/>
<keyword evidence="1" id="KW-0812">Transmembrane</keyword>
<name>A0A136LYV0_9BACT</name>
<evidence type="ECO:0000313" key="2">
    <source>
        <dbReference type="EMBL" id="KXK26823.1"/>
    </source>
</evidence>
<organism evidence="2 3">
    <name type="scientific">candidate division WS6 bacterium OLB20</name>
    <dbReference type="NCBI Taxonomy" id="1617426"/>
    <lineage>
        <taxon>Bacteria</taxon>
        <taxon>Candidatus Dojkabacteria</taxon>
    </lineage>
</organism>
<gene>
    <name evidence="2" type="ORF">TR69_WS6001000844</name>
</gene>
<evidence type="ECO:0008006" key="4">
    <source>
        <dbReference type="Google" id="ProtNLM"/>
    </source>
</evidence>
<feature type="transmembrane region" description="Helical" evidence="1">
    <location>
        <begin position="90"/>
        <end position="113"/>
    </location>
</feature>
<dbReference type="Proteomes" id="UP000070457">
    <property type="component" value="Unassembled WGS sequence"/>
</dbReference>
<dbReference type="EMBL" id="JYNZ01000003">
    <property type="protein sequence ID" value="KXK26823.1"/>
    <property type="molecule type" value="Genomic_DNA"/>
</dbReference>
<proteinExistence type="predicted"/>
<accession>A0A136LYV0</accession>
<feature type="transmembrane region" description="Helical" evidence="1">
    <location>
        <begin position="125"/>
        <end position="152"/>
    </location>
</feature>
<feature type="transmembrane region" description="Helical" evidence="1">
    <location>
        <begin position="21"/>
        <end position="43"/>
    </location>
</feature>
<protein>
    <recommendedName>
        <fullName evidence="4">Sulfoxide reductase heme-binding subunit YedZ</fullName>
    </recommendedName>
</protein>
<reference evidence="2 3" key="1">
    <citation type="submission" date="2015-02" db="EMBL/GenBank/DDBJ databases">
        <title>Improved understanding of the partial-nitritation anammox process through 23 genomes representing the majority of the microbial community.</title>
        <authorList>
            <person name="Speth D.R."/>
            <person name="In T Zandt M."/>
            <person name="Guerrero Cruz S."/>
            <person name="Jetten M.S."/>
            <person name="Dutilh B.E."/>
        </authorList>
    </citation>
    <scope>NUCLEOTIDE SEQUENCE [LARGE SCALE GENOMIC DNA]</scope>
    <source>
        <strain evidence="2">OLB20</strain>
    </source>
</reference>
<evidence type="ECO:0000256" key="1">
    <source>
        <dbReference type="SAM" id="Phobius"/>
    </source>
</evidence>
<keyword evidence="1" id="KW-0472">Membrane</keyword>
<evidence type="ECO:0000313" key="3">
    <source>
        <dbReference type="Proteomes" id="UP000070457"/>
    </source>
</evidence>